<accession>A0A8D8UUX2</accession>
<feature type="compositionally biased region" description="Basic and acidic residues" evidence="1">
    <location>
        <begin position="128"/>
        <end position="141"/>
    </location>
</feature>
<protein>
    <submittedName>
        <fullName evidence="2">Uncharacterized protein</fullName>
    </submittedName>
</protein>
<reference evidence="2" key="1">
    <citation type="submission" date="2021-05" db="EMBL/GenBank/DDBJ databases">
        <authorList>
            <person name="Alioto T."/>
            <person name="Alioto T."/>
            <person name="Gomez Garrido J."/>
        </authorList>
    </citation>
    <scope>NUCLEOTIDE SEQUENCE</scope>
</reference>
<dbReference type="EMBL" id="HBUF01348590">
    <property type="protein sequence ID" value="CAG6711800.1"/>
    <property type="molecule type" value="Transcribed_RNA"/>
</dbReference>
<feature type="region of interest" description="Disordered" evidence="1">
    <location>
        <begin position="1"/>
        <end position="143"/>
    </location>
</feature>
<sequence>MASIQKSELHRISKHPSSLHPKQIHASQHPQDVFKHPRGTDSNVPQEDTQKHLDTRDADGWETVTGRHSRYRNGKQSNLQSREILPPSIENTDTSSLSSLLTETSPFSNGPPHSSQTIGNKNNAKPNAAKEKRPIEEKEQGRPIISTVEVSKYKEEEEVTKKKSITTNKLKAQQINWQNVACALNTLNISIAKVIHLMYSTDSLFKDICKFLGKKSSKSNLYSIHKTCRRYYHQIHLAEGIFTCDLLYCNGTPLVDPPLLISGERKVLRRCC</sequence>
<proteinExistence type="predicted"/>
<dbReference type="AlphaFoldDB" id="A0A8D8UUX2"/>
<dbReference type="EMBL" id="HBUF01348588">
    <property type="protein sequence ID" value="CAG6711796.1"/>
    <property type="molecule type" value="Transcribed_RNA"/>
</dbReference>
<feature type="compositionally biased region" description="Basic and acidic residues" evidence="1">
    <location>
        <begin position="48"/>
        <end position="59"/>
    </location>
</feature>
<feature type="compositionally biased region" description="Low complexity" evidence="1">
    <location>
        <begin position="94"/>
        <end position="105"/>
    </location>
</feature>
<dbReference type="EMBL" id="HBUF01348587">
    <property type="protein sequence ID" value="CAG6711794.1"/>
    <property type="molecule type" value="Transcribed_RNA"/>
</dbReference>
<evidence type="ECO:0000313" key="2">
    <source>
        <dbReference type="EMBL" id="CAG6711794.1"/>
    </source>
</evidence>
<feature type="compositionally biased region" description="Polar residues" evidence="1">
    <location>
        <begin position="106"/>
        <end position="119"/>
    </location>
</feature>
<name>A0A8D8UUX2_9HEMI</name>
<evidence type="ECO:0000256" key="1">
    <source>
        <dbReference type="SAM" id="MobiDB-lite"/>
    </source>
</evidence>
<dbReference type="EMBL" id="HBUF01348589">
    <property type="protein sequence ID" value="CAG6711798.1"/>
    <property type="molecule type" value="Transcribed_RNA"/>
</dbReference>
<organism evidence="2">
    <name type="scientific">Cacopsylla melanoneura</name>
    <dbReference type="NCBI Taxonomy" id="428564"/>
    <lineage>
        <taxon>Eukaryota</taxon>
        <taxon>Metazoa</taxon>
        <taxon>Ecdysozoa</taxon>
        <taxon>Arthropoda</taxon>
        <taxon>Hexapoda</taxon>
        <taxon>Insecta</taxon>
        <taxon>Pterygota</taxon>
        <taxon>Neoptera</taxon>
        <taxon>Paraneoptera</taxon>
        <taxon>Hemiptera</taxon>
        <taxon>Sternorrhyncha</taxon>
        <taxon>Psylloidea</taxon>
        <taxon>Psyllidae</taxon>
        <taxon>Psyllinae</taxon>
        <taxon>Cacopsylla</taxon>
    </lineage>
</organism>